<dbReference type="CDD" id="cd05253">
    <property type="entry name" value="UDP_GE_SDE_e"/>
    <property type="match status" value="1"/>
</dbReference>
<dbReference type="EMBL" id="SNXW01000001">
    <property type="protein sequence ID" value="TDP88567.1"/>
    <property type="molecule type" value="Genomic_DNA"/>
</dbReference>
<sequence length="362" mass="39273">MRALDARAGPVAPDGPRLTDNTGMRKILITGAAGFIGMHVSQALLARGDTVIGLDNLNDYYDPQLKRDRVASLQAGPDAGRFQFVEADLVDMAGLNALFDAHGFDGVVHLAAQAGVRYSLTHPHAYAQSNLVGFVNMLEACRRHRTAHLVYASSSSVYGGNTRMPFSENDAVDHPVSLYAATKKANELMAHTYSHLYGLPTTGLRFFTVYGPWGRPDMAPMLFTRAILAGEPIKVFNHGKMQRDFTFIDDIVAGVVATLDRPPVADDAFDRAAPQASGSWAPYKVFNIGHSEPVQLMDFIRTLESALGVSAQLDLQPMAPGDVPATYADVSALQAWTGVAPHTGLSEGIGRFVAWYRQYHRA</sequence>
<proteinExistence type="predicted"/>
<dbReference type="Pfam" id="PF01370">
    <property type="entry name" value="Epimerase"/>
    <property type="match status" value="1"/>
</dbReference>
<dbReference type="Gene3D" id="3.40.50.720">
    <property type="entry name" value="NAD(P)-binding Rossmann-like Domain"/>
    <property type="match status" value="1"/>
</dbReference>
<keyword evidence="4" id="KW-1185">Reference proteome</keyword>
<dbReference type="InterPro" id="IPR001509">
    <property type="entry name" value="Epimerase_deHydtase"/>
</dbReference>
<dbReference type="PRINTS" id="PR01713">
    <property type="entry name" value="NUCEPIMERASE"/>
</dbReference>
<dbReference type="SUPFAM" id="SSF51735">
    <property type="entry name" value="NAD(P)-binding Rossmann-fold domains"/>
    <property type="match status" value="1"/>
</dbReference>
<gene>
    <name evidence="3" type="ORF">EV672_101719</name>
</gene>
<feature type="domain" description="NAD-dependent epimerase/dehydratase" evidence="2">
    <location>
        <begin position="27"/>
        <end position="262"/>
    </location>
</feature>
<evidence type="ECO:0000256" key="1">
    <source>
        <dbReference type="ARBA" id="ARBA00023027"/>
    </source>
</evidence>
<evidence type="ECO:0000313" key="3">
    <source>
        <dbReference type="EMBL" id="TDP88567.1"/>
    </source>
</evidence>
<accession>A0A4R6RQU2</accession>
<dbReference type="PANTHER" id="PTHR43574">
    <property type="entry name" value="EPIMERASE-RELATED"/>
    <property type="match status" value="1"/>
</dbReference>
<dbReference type="InterPro" id="IPR036291">
    <property type="entry name" value="NAD(P)-bd_dom_sf"/>
</dbReference>
<dbReference type="AlphaFoldDB" id="A0A4R6RQU2"/>
<dbReference type="Proteomes" id="UP000294593">
    <property type="component" value="Unassembled WGS sequence"/>
</dbReference>
<evidence type="ECO:0000259" key="2">
    <source>
        <dbReference type="Pfam" id="PF01370"/>
    </source>
</evidence>
<reference evidence="3 4" key="1">
    <citation type="submission" date="2019-03" db="EMBL/GenBank/DDBJ databases">
        <title>Genomic Encyclopedia of Type Strains, Phase IV (KMG-IV): sequencing the most valuable type-strain genomes for metagenomic binning, comparative biology and taxonomic classification.</title>
        <authorList>
            <person name="Goeker M."/>
        </authorList>
    </citation>
    <scope>NUCLEOTIDE SEQUENCE [LARGE SCALE GENOMIC DNA]</scope>
    <source>
        <strain evidence="3 4">DSM 11901</strain>
    </source>
</reference>
<keyword evidence="1" id="KW-0520">NAD</keyword>
<name>A0A4R6RQU2_9BURK</name>
<organism evidence="3 4">
    <name type="scientific">Aquabacterium commune</name>
    <dbReference type="NCBI Taxonomy" id="70586"/>
    <lineage>
        <taxon>Bacteria</taxon>
        <taxon>Pseudomonadati</taxon>
        <taxon>Pseudomonadota</taxon>
        <taxon>Betaproteobacteria</taxon>
        <taxon>Burkholderiales</taxon>
        <taxon>Aquabacterium</taxon>
    </lineage>
</organism>
<evidence type="ECO:0000313" key="4">
    <source>
        <dbReference type="Proteomes" id="UP000294593"/>
    </source>
</evidence>
<comment type="caution">
    <text evidence="3">The sequence shown here is derived from an EMBL/GenBank/DDBJ whole genome shotgun (WGS) entry which is preliminary data.</text>
</comment>
<protein>
    <submittedName>
        <fullName evidence="3">UDP-glucuronate 4-epimerase</fullName>
    </submittedName>
</protein>